<keyword evidence="6" id="KW-1185">Reference proteome</keyword>
<dbReference type="InterPro" id="IPR036907">
    <property type="entry name" value="5'-Nucleotdase_C_sf"/>
</dbReference>
<evidence type="ECO:0000259" key="3">
    <source>
        <dbReference type="Pfam" id="PF00149"/>
    </source>
</evidence>
<comment type="caution">
    <text evidence="5">The sequence shown here is derived from an EMBL/GenBank/DDBJ whole genome shotgun (WGS) entry which is preliminary data.</text>
</comment>
<dbReference type="SUPFAM" id="SSF56300">
    <property type="entry name" value="Metallo-dependent phosphatases"/>
    <property type="match status" value="1"/>
</dbReference>
<name>A0ABW7NYR2_9GAMM</name>
<dbReference type="InterPro" id="IPR006179">
    <property type="entry name" value="5_nucleotidase/apyrase"/>
</dbReference>
<dbReference type="RefSeq" id="WP_395544903.1">
    <property type="nucleotide sequence ID" value="NZ_CP166302.1"/>
</dbReference>
<dbReference type="Proteomes" id="UP001610706">
    <property type="component" value="Unassembled WGS sequence"/>
</dbReference>
<sequence length="647" mass="70171">MNKRLLTGALALLVSGCASQQPDLPFTLTLAHINDTHAHFDASDAPITLDGRPLYTRLGGHPRLLTQANTLREQAKQQQQPLLFVHGGDAWQGTGYFKLNQGAMNADILSRLGLDAMVLGNHEFDISNQRLAQFIQSVNFPVLATNIDTSTDPALKDAGLLPYVLYSLDGNDKERLESMEDAGRDPVVAIIGLTLENMPDIAPNTGKLVFEQELKAAQSTVNALRAQGVKHIVAVTHLGLERDQRLAAGVNGIDVIVGGHSHSLLGDFSDLGMGKQPDYARLVTNPDGRAKTCVVQAGQYAQAMGRVTVTFTKDGRVSRCEGNNTLLTDGLFYTDIRRTDASRLNDDEQAALNGRIATDPRLAVVQEDKALREHIDAQYRPALMAAYGKVIGHVPATLTHRRLPARDGTQSQVAPLVAASQLYWINTPQVQAVTGRKADIALVNAGSVRTSLEPGELKEGNVSLELLPFANPLSVVSLTGRQIAALLLETINASLPEGAHTGRFPYVAGLRYEFNETRKGAGFLRSLEVKTDAGWQRLDPNASYTVVMNGYSASGNDGWNTLYKAQRVLTDRTDLAWVNGQLTAFPVARLDKAAGGAIQVHYINQPLNCRAQGVKCNTDASAFVEYVRDQQPLLTPLRETGVTLNRL</sequence>
<dbReference type="PROSITE" id="PS51257">
    <property type="entry name" value="PROKAR_LIPOPROTEIN"/>
    <property type="match status" value="1"/>
</dbReference>
<feature type="domain" description="Calcineurin-like phosphoesterase" evidence="3">
    <location>
        <begin position="29"/>
        <end position="263"/>
    </location>
</feature>
<keyword evidence="2 5" id="KW-0378">Hydrolase</keyword>
<accession>A0ABW7NYR2</accession>
<keyword evidence="2" id="KW-0547">Nucleotide-binding</keyword>
<feature type="chain" id="PRO_5044979648" evidence="2">
    <location>
        <begin position="21"/>
        <end position="647"/>
    </location>
</feature>
<dbReference type="Gene3D" id="3.60.21.10">
    <property type="match status" value="1"/>
</dbReference>
<proteinExistence type="inferred from homology"/>
<dbReference type="Pfam" id="PF00149">
    <property type="entry name" value="Metallophos"/>
    <property type="match status" value="1"/>
</dbReference>
<dbReference type="PANTHER" id="PTHR11575">
    <property type="entry name" value="5'-NUCLEOTIDASE-RELATED"/>
    <property type="match status" value="1"/>
</dbReference>
<dbReference type="InterPro" id="IPR008334">
    <property type="entry name" value="5'-Nucleotdase_C"/>
</dbReference>
<dbReference type="InterPro" id="IPR029052">
    <property type="entry name" value="Metallo-depent_PP-like"/>
</dbReference>
<dbReference type="Gene3D" id="3.90.780.10">
    <property type="entry name" value="5'-Nucleotidase, C-terminal domain"/>
    <property type="match status" value="1"/>
</dbReference>
<dbReference type="PANTHER" id="PTHR11575:SF24">
    <property type="entry name" value="5'-NUCLEOTIDASE"/>
    <property type="match status" value="1"/>
</dbReference>
<dbReference type="EMBL" id="JBGFTR010000003">
    <property type="protein sequence ID" value="MFH7564353.1"/>
    <property type="molecule type" value="Genomic_DNA"/>
</dbReference>
<dbReference type="InterPro" id="IPR004843">
    <property type="entry name" value="Calcineurin-like_PHP"/>
</dbReference>
<dbReference type="SUPFAM" id="SSF55816">
    <property type="entry name" value="5'-nucleotidase (syn. UDP-sugar hydrolase), C-terminal domain"/>
    <property type="match status" value="1"/>
</dbReference>
<dbReference type="Pfam" id="PF02872">
    <property type="entry name" value="5_nucleotid_C"/>
    <property type="match status" value="1"/>
</dbReference>
<evidence type="ECO:0000313" key="5">
    <source>
        <dbReference type="EMBL" id="MFH7564353.1"/>
    </source>
</evidence>
<gene>
    <name evidence="5" type="ORF">AB9R89_03330</name>
</gene>
<evidence type="ECO:0000256" key="2">
    <source>
        <dbReference type="RuleBase" id="RU362119"/>
    </source>
</evidence>
<evidence type="ECO:0000313" key="6">
    <source>
        <dbReference type="Proteomes" id="UP001610706"/>
    </source>
</evidence>
<reference evidence="5 6" key="1">
    <citation type="submission" date="2024-08" db="EMBL/GenBank/DDBJ databases">
        <title>Oceanimonas smirnovii Genome sequencing and assembly.</title>
        <authorList>
            <person name="Tang B."/>
        </authorList>
    </citation>
    <scope>NUCLEOTIDE SEQUENCE [LARGE SCALE GENOMIC DNA]</scope>
    <source>
        <strain evidence="5 6">OS2020-119</strain>
    </source>
</reference>
<dbReference type="PRINTS" id="PR01607">
    <property type="entry name" value="APYRASEFAMLY"/>
</dbReference>
<protein>
    <submittedName>
        <fullName evidence="5">Bifunctional UDP-sugar hydrolase/5'-nucleotidase</fullName>
    </submittedName>
</protein>
<evidence type="ECO:0000256" key="1">
    <source>
        <dbReference type="ARBA" id="ARBA00022729"/>
    </source>
</evidence>
<feature type="signal peptide" evidence="2">
    <location>
        <begin position="1"/>
        <end position="20"/>
    </location>
</feature>
<evidence type="ECO:0000259" key="4">
    <source>
        <dbReference type="Pfam" id="PF02872"/>
    </source>
</evidence>
<dbReference type="GO" id="GO:0016787">
    <property type="term" value="F:hydrolase activity"/>
    <property type="evidence" value="ECO:0007669"/>
    <property type="project" value="UniProtKB-KW"/>
</dbReference>
<comment type="similarity">
    <text evidence="2">Belongs to the 5'-nucleotidase family.</text>
</comment>
<organism evidence="5 6">
    <name type="scientific">Oceanimonas smirnovii</name>
    <dbReference type="NCBI Taxonomy" id="264574"/>
    <lineage>
        <taxon>Bacteria</taxon>
        <taxon>Pseudomonadati</taxon>
        <taxon>Pseudomonadota</taxon>
        <taxon>Gammaproteobacteria</taxon>
        <taxon>Aeromonadales</taxon>
        <taxon>Aeromonadaceae</taxon>
        <taxon>Oceanimonas</taxon>
    </lineage>
</organism>
<keyword evidence="1 2" id="KW-0732">Signal</keyword>
<feature type="domain" description="5'-Nucleotidase C-terminal" evidence="4">
    <location>
        <begin position="390"/>
        <end position="562"/>
    </location>
</feature>